<keyword evidence="2" id="KW-0472">Membrane</keyword>
<dbReference type="PROSITE" id="PS50943">
    <property type="entry name" value="HTH_CROC1"/>
    <property type="match status" value="1"/>
</dbReference>
<accession>A0A6N2V676</accession>
<dbReference type="PANTHER" id="PTHR46558:SF15">
    <property type="entry name" value="HELIX-TURN-HELIX DOMAIN PROTEIN"/>
    <property type="match status" value="1"/>
</dbReference>
<evidence type="ECO:0000313" key="4">
    <source>
        <dbReference type="EMBL" id="VYT25909.1"/>
    </source>
</evidence>
<keyword evidence="2" id="KW-0812">Transmembrane</keyword>
<dbReference type="RefSeq" id="WP_022238943.1">
    <property type="nucleotide sequence ID" value="NZ_CACRSY010000015.1"/>
</dbReference>
<dbReference type="AlphaFoldDB" id="A0A6N2V676"/>
<dbReference type="PANTHER" id="PTHR46558">
    <property type="entry name" value="TRACRIPTIONAL REGULATORY PROTEIN-RELATED-RELATED"/>
    <property type="match status" value="1"/>
</dbReference>
<keyword evidence="1" id="KW-0238">DNA-binding</keyword>
<dbReference type="EMBL" id="CACRSY010000015">
    <property type="protein sequence ID" value="VYT25909.1"/>
    <property type="molecule type" value="Genomic_DNA"/>
</dbReference>
<organism evidence="4">
    <name type="scientific">Blautia hansenii</name>
    <name type="common">Ruminococcus hansenii</name>
    <dbReference type="NCBI Taxonomy" id="1322"/>
    <lineage>
        <taxon>Bacteria</taxon>
        <taxon>Bacillati</taxon>
        <taxon>Bacillota</taxon>
        <taxon>Clostridia</taxon>
        <taxon>Lachnospirales</taxon>
        <taxon>Lachnospiraceae</taxon>
        <taxon>Blautia</taxon>
    </lineage>
</organism>
<protein>
    <submittedName>
        <fullName evidence="4">Helix-turn-helix domain protein</fullName>
    </submittedName>
</protein>
<dbReference type="InterPro" id="IPR001387">
    <property type="entry name" value="Cro/C1-type_HTH"/>
</dbReference>
<dbReference type="SMART" id="SM00530">
    <property type="entry name" value="HTH_XRE"/>
    <property type="match status" value="1"/>
</dbReference>
<proteinExistence type="predicted"/>
<dbReference type="Pfam" id="PF01381">
    <property type="entry name" value="HTH_3"/>
    <property type="match status" value="1"/>
</dbReference>
<dbReference type="CDD" id="cd00093">
    <property type="entry name" value="HTH_XRE"/>
    <property type="match status" value="1"/>
</dbReference>
<name>A0A6N2V676_BLAHA</name>
<evidence type="ECO:0000256" key="2">
    <source>
        <dbReference type="SAM" id="Phobius"/>
    </source>
</evidence>
<evidence type="ECO:0000256" key="1">
    <source>
        <dbReference type="ARBA" id="ARBA00023125"/>
    </source>
</evidence>
<dbReference type="Gene3D" id="1.10.260.40">
    <property type="entry name" value="lambda repressor-like DNA-binding domains"/>
    <property type="match status" value="1"/>
</dbReference>
<keyword evidence="2" id="KW-1133">Transmembrane helix</keyword>
<reference evidence="4" key="1">
    <citation type="submission" date="2019-11" db="EMBL/GenBank/DDBJ databases">
        <authorList>
            <person name="Feng L."/>
        </authorList>
    </citation>
    <scope>NUCLEOTIDE SEQUENCE</scope>
    <source>
        <strain evidence="4">BhanseniiLFYP23</strain>
    </source>
</reference>
<sequence length="255" mass="30094">MKIGETILKLREAKQMSQEEFAQHYHVTRQTISNWEKEKNYPDLQTLVQISDESGISLDSMIKDNFSMVQEIDKKVRHLKWFKIGTAIVLVIVFFISSYIAIQKGQQNRLIQTYRSNLEEIGFEQDGDNYYLTDSDFKYEVYMFDRPDIWKLNQKMSEREKFIVATLIEKDNNLKDNLEVTIRKTKDFITLSLSKRNYMANDTSPQINEYSLDKNGQIKHQEEMDAADSEIYDQLKDNIASGVKKLNEMYSDLYK</sequence>
<dbReference type="InterPro" id="IPR010982">
    <property type="entry name" value="Lambda_DNA-bd_dom_sf"/>
</dbReference>
<evidence type="ECO:0000259" key="3">
    <source>
        <dbReference type="PROSITE" id="PS50943"/>
    </source>
</evidence>
<feature type="domain" description="HTH cro/C1-type" evidence="3">
    <location>
        <begin position="7"/>
        <end position="61"/>
    </location>
</feature>
<dbReference type="SUPFAM" id="SSF47413">
    <property type="entry name" value="lambda repressor-like DNA-binding domains"/>
    <property type="match status" value="1"/>
</dbReference>
<feature type="transmembrane region" description="Helical" evidence="2">
    <location>
        <begin position="81"/>
        <end position="102"/>
    </location>
</feature>
<dbReference type="GO" id="GO:0003677">
    <property type="term" value="F:DNA binding"/>
    <property type="evidence" value="ECO:0007669"/>
    <property type="project" value="UniProtKB-KW"/>
</dbReference>
<gene>
    <name evidence="4" type="ORF">BHLFYP23_00886</name>
</gene>